<feature type="transmembrane region" description="Helical" evidence="1">
    <location>
        <begin position="222"/>
        <end position="245"/>
    </location>
</feature>
<keyword evidence="1" id="KW-0472">Membrane</keyword>
<feature type="transmembrane region" description="Helical" evidence="1">
    <location>
        <begin position="251"/>
        <end position="274"/>
    </location>
</feature>
<keyword evidence="1" id="KW-0812">Transmembrane</keyword>
<feature type="transmembrane region" description="Helical" evidence="1">
    <location>
        <begin position="65"/>
        <end position="86"/>
    </location>
</feature>
<reference evidence="2" key="1">
    <citation type="submission" date="2023-03" db="EMBL/GenBank/DDBJ databases">
        <title>Massive genome expansion in bonnet fungi (Mycena s.s.) driven by repeated elements and novel gene families across ecological guilds.</title>
        <authorList>
            <consortium name="Lawrence Berkeley National Laboratory"/>
            <person name="Harder C.B."/>
            <person name="Miyauchi S."/>
            <person name="Viragh M."/>
            <person name="Kuo A."/>
            <person name="Thoen E."/>
            <person name="Andreopoulos B."/>
            <person name="Lu D."/>
            <person name="Skrede I."/>
            <person name="Drula E."/>
            <person name="Henrissat B."/>
            <person name="Morin E."/>
            <person name="Kohler A."/>
            <person name="Barry K."/>
            <person name="LaButti K."/>
            <person name="Morin E."/>
            <person name="Salamov A."/>
            <person name="Lipzen A."/>
            <person name="Mereny Z."/>
            <person name="Hegedus B."/>
            <person name="Baldrian P."/>
            <person name="Stursova M."/>
            <person name="Weitz H."/>
            <person name="Taylor A."/>
            <person name="Grigoriev I.V."/>
            <person name="Nagy L.G."/>
            <person name="Martin F."/>
            <person name="Kauserud H."/>
        </authorList>
    </citation>
    <scope>NUCLEOTIDE SEQUENCE</scope>
    <source>
        <strain evidence="2">9144</strain>
    </source>
</reference>
<comment type="caution">
    <text evidence="2">The sequence shown here is derived from an EMBL/GenBank/DDBJ whole genome shotgun (WGS) entry which is preliminary data.</text>
</comment>
<feature type="transmembrane region" description="Helical" evidence="1">
    <location>
        <begin position="177"/>
        <end position="202"/>
    </location>
</feature>
<dbReference type="Proteomes" id="UP001219525">
    <property type="component" value="Unassembled WGS sequence"/>
</dbReference>
<evidence type="ECO:0000313" key="2">
    <source>
        <dbReference type="EMBL" id="KAJ7201916.1"/>
    </source>
</evidence>
<sequence>MVSTDRFFSVLVTLKGYHFLAAFESLPPIFPIDSLAYGIYSVFFFQSVQSLLGRRCPNYRFHLGCVVALFLLSTVHVIMTWAWAFVTDTAITAIFEVFSLDNSPPALFGPDDATRFAPLIRLLYLIANIISDGILIYRCYVIWGHDWYIVAAPGIAFFCTIISGIAGIFAVSRGSELVSVAVCLGIFTNTLASSLAAGRIWWICRRASYSPHYGSHRKYSGLTAILLESGLIYPAWLIITIGFYLNPMTSFTSVLICIAALYHLVGIATTLIVVRVGLGVSTDDVDKCIALSSVVHPTKKRLRTVPPDLELGAPCMDVEPTQNTLIGQEFDHQ</sequence>
<gene>
    <name evidence="2" type="ORF">GGX14DRAFT_699325</name>
</gene>
<dbReference type="AlphaFoldDB" id="A0AAD6Y6K0"/>
<feature type="transmembrane region" description="Helical" evidence="1">
    <location>
        <begin position="119"/>
        <end position="140"/>
    </location>
</feature>
<keyword evidence="1" id="KW-1133">Transmembrane helix</keyword>
<keyword evidence="3" id="KW-1185">Reference proteome</keyword>
<evidence type="ECO:0000256" key="1">
    <source>
        <dbReference type="SAM" id="Phobius"/>
    </source>
</evidence>
<protein>
    <submittedName>
        <fullName evidence="2">Uncharacterized protein</fullName>
    </submittedName>
</protein>
<evidence type="ECO:0000313" key="3">
    <source>
        <dbReference type="Proteomes" id="UP001219525"/>
    </source>
</evidence>
<dbReference type="EMBL" id="JARJCW010000057">
    <property type="protein sequence ID" value="KAJ7201916.1"/>
    <property type="molecule type" value="Genomic_DNA"/>
</dbReference>
<name>A0AAD6Y6K0_9AGAR</name>
<proteinExistence type="predicted"/>
<organism evidence="2 3">
    <name type="scientific">Mycena pura</name>
    <dbReference type="NCBI Taxonomy" id="153505"/>
    <lineage>
        <taxon>Eukaryota</taxon>
        <taxon>Fungi</taxon>
        <taxon>Dikarya</taxon>
        <taxon>Basidiomycota</taxon>
        <taxon>Agaricomycotina</taxon>
        <taxon>Agaricomycetes</taxon>
        <taxon>Agaricomycetidae</taxon>
        <taxon>Agaricales</taxon>
        <taxon>Marasmiineae</taxon>
        <taxon>Mycenaceae</taxon>
        <taxon>Mycena</taxon>
    </lineage>
</organism>
<feature type="transmembrane region" description="Helical" evidence="1">
    <location>
        <begin position="147"/>
        <end position="171"/>
    </location>
</feature>
<accession>A0AAD6Y6K0</accession>